<evidence type="ECO:0000256" key="2">
    <source>
        <dbReference type="ARBA" id="ARBA00010841"/>
    </source>
</evidence>
<evidence type="ECO:0000256" key="1">
    <source>
        <dbReference type="ARBA" id="ARBA00004138"/>
    </source>
</evidence>
<feature type="compositionally biased region" description="Basic and acidic residues" evidence="8">
    <location>
        <begin position="1"/>
        <end position="17"/>
    </location>
</feature>
<evidence type="ECO:0000256" key="5">
    <source>
        <dbReference type="ARBA" id="ARBA00023069"/>
    </source>
</evidence>
<dbReference type="RefSeq" id="XP_002504476.1">
    <property type="nucleotide sequence ID" value="XM_002504430.1"/>
</dbReference>
<evidence type="ECO:0000256" key="6">
    <source>
        <dbReference type="ARBA" id="ARBA00023273"/>
    </source>
</evidence>
<dbReference type="OrthoDB" id="539851at2759"/>
<feature type="region of interest" description="Disordered" evidence="8">
    <location>
        <begin position="454"/>
        <end position="488"/>
    </location>
</feature>
<feature type="region of interest" description="Disordered" evidence="8">
    <location>
        <begin position="1"/>
        <end position="29"/>
    </location>
</feature>
<keyword evidence="10" id="KW-1185">Reference proteome</keyword>
<evidence type="ECO:0000313" key="10">
    <source>
        <dbReference type="Proteomes" id="UP000002009"/>
    </source>
</evidence>
<feature type="compositionally biased region" description="Pro residues" evidence="8">
    <location>
        <begin position="478"/>
        <end position="488"/>
    </location>
</feature>
<accession>C1EBJ3</accession>
<evidence type="ECO:0000256" key="3">
    <source>
        <dbReference type="ARBA" id="ARBA00014087"/>
    </source>
</evidence>
<evidence type="ECO:0000256" key="8">
    <source>
        <dbReference type="SAM" id="MobiDB-lite"/>
    </source>
</evidence>
<name>C1EBJ3_MICCC</name>
<dbReference type="EMBL" id="CP001329">
    <property type="protein sequence ID" value="ACO65734.1"/>
    <property type="molecule type" value="Genomic_DNA"/>
</dbReference>
<dbReference type="InParanoid" id="C1EBJ3"/>
<evidence type="ECO:0000256" key="7">
    <source>
        <dbReference type="SAM" id="Coils"/>
    </source>
</evidence>
<keyword evidence="4 7" id="KW-0175">Coiled coil</keyword>
<comment type="similarity">
    <text evidence="2">Belongs to the CFAP157 family.</text>
</comment>
<keyword evidence="6" id="KW-0966">Cell projection</keyword>
<dbReference type="GO" id="GO:0008017">
    <property type="term" value="F:microtubule binding"/>
    <property type="evidence" value="ECO:0007669"/>
    <property type="project" value="TreeGrafter"/>
</dbReference>
<feature type="coiled-coil region" evidence="7">
    <location>
        <begin position="86"/>
        <end position="142"/>
    </location>
</feature>
<protein>
    <recommendedName>
        <fullName evidence="3">Cilia- and flagella-associated protein 157</fullName>
    </recommendedName>
</protein>
<proteinExistence type="inferred from homology"/>
<dbReference type="InterPro" id="IPR038844">
    <property type="entry name" value="CFAP157"/>
</dbReference>
<evidence type="ECO:0000256" key="4">
    <source>
        <dbReference type="ARBA" id="ARBA00023054"/>
    </source>
</evidence>
<gene>
    <name evidence="9" type="ORF">MICPUN_61092</name>
</gene>
<sequence>MPPKKKDAKGGGDDDKPPPPPELPELTSHQLEMNERALHAARLQISLDAFRTRTTSLERTNAALKAAVADTTRATSDVEEYLTWELAARREIVDELQARIDAKTRECEGETRGMEVRVRSARERADGETRELTARVDALRETEPDISRRRDDKTRILDGLAEVSETVARELHEMKTNLHDLESALARDRERLRAESAARIKATRLALMRLTDEELENTTKRVIARNERAAVELESQSRDSDALVAKTIELTAEHERTRRELELQRALVRASARREGDLRACADALAREVGRSDIAIASANEGVGTRSNSEDADFDFDGAVAEAAELERETDALRLGLERHVGATRALARRAAAFGTGTGIGTKSRHPGAGTVGGGAGDDVDCNVNWNGDGRDVDARAFEAVYGSLRGFVVNNETRSSNGGGGRGAGVSLDDLDARRRAAALDVLHDDLAAASAAKQAATEQAEHATSVPASTKRRFAPSPPAAPPRWK</sequence>
<dbReference type="GeneID" id="8246340"/>
<dbReference type="GO" id="GO:0036064">
    <property type="term" value="C:ciliary basal body"/>
    <property type="evidence" value="ECO:0007669"/>
    <property type="project" value="TreeGrafter"/>
</dbReference>
<dbReference type="KEGG" id="mis:MICPUN_61092"/>
<dbReference type="eggNOG" id="ENOG502R31A">
    <property type="taxonomic scope" value="Eukaryota"/>
</dbReference>
<dbReference type="PANTHER" id="PTHR31954:SF1">
    <property type="entry name" value="CILIA- AND FLAGELLA-ASSOCIATED PROTEIN 157"/>
    <property type="match status" value="1"/>
</dbReference>
<dbReference type="STRING" id="296587.C1EBJ3"/>
<dbReference type="AlphaFoldDB" id="C1EBJ3"/>
<feature type="compositionally biased region" description="Low complexity" evidence="8">
    <location>
        <begin position="454"/>
        <end position="466"/>
    </location>
</feature>
<keyword evidence="5" id="KW-0969">Cilium</keyword>
<dbReference type="Proteomes" id="UP000002009">
    <property type="component" value="Chromosome 9"/>
</dbReference>
<dbReference type="PANTHER" id="PTHR31954">
    <property type="entry name" value="CILIA- AND FLAGELLA-ASSOCIATED PROTEIN 157"/>
    <property type="match status" value="1"/>
</dbReference>
<reference evidence="9 10" key="1">
    <citation type="journal article" date="2009" name="Science">
        <title>Green evolution and dynamic adaptations revealed by genomes of the marine picoeukaryotes Micromonas.</title>
        <authorList>
            <person name="Worden A.Z."/>
            <person name="Lee J.H."/>
            <person name="Mock T."/>
            <person name="Rouze P."/>
            <person name="Simmons M.P."/>
            <person name="Aerts A.L."/>
            <person name="Allen A.E."/>
            <person name="Cuvelier M.L."/>
            <person name="Derelle E."/>
            <person name="Everett M.V."/>
            <person name="Foulon E."/>
            <person name="Grimwood J."/>
            <person name="Gundlach H."/>
            <person name="Henrissat B."/>
            <person name="Napoli C."/>
            <person name="McDonald S.M."/>
            <person name="Parker M.S."/>
            <person name="Rombauts S."/>
            <person name="Salamov A."/>
            <person name="Von Dassow P."/>
            <person name="Badger J.H."/>
            <person name="Coutinho P.M."/>
            <person name="Demir E."/>
            <person name="Dubchak I."/>
            <person name="Gentemann C."/>
            <person name="Eikrem W."/>
            <person name="Gready J.E."/>
            <person name="John U."/>
            <person name="Lanier W."/>
            <person name="Lindquist E.A."/>
            <person name="Lucas S."/>
            <person name="Mayer K.F."/>
            <person name="Moreau H."/>
            <person name="Not F."/>
            <person name="Otillar R."/>
            <person name="Panaud O."/>
            <person name="Pangilinan J."/>
            <person name="Paulsen I."/>
            <person name="Piegu B."/>
            <person name="Poliakov A."/>
            <person name="Robbens S."/>
            <person name="Schmutz J."/>
            <person name="Toulza E."/>
            <person name="Wyss T."/>
            <person name="Zelensky A."/>
            <person name="Zhou K."/>
            <person name="Armbrust E.V."/>
            <person name="Bhattacharya D."/>
            <person name="Goodenough U.W."/>
            <person name="Van de Peer Y."/>
            <person name="Grigoriev I.V."/>
        </authorList>
    </citation>
    <scope>NUCLEOTIDE SEQUENCE [LARGE SCALE GENOMIC DNA]</scope>
    <source>
        <strain evidence="10">RCC299 / NOUM17</strain>
    </source>
</reference>
<organism evidence="9 10">
    <name type="scientific">Micromonas commoda (strain RCC299 / NOUM17 / CCMP2709)</name>
    <name type="common">Picoplanktonic green alga</name>
    <dbReference type="NCBI Taxonomy" id="296587"/>
    <lineage>
        <taxon>Eukaryota</taxon>
        <taxon>Viridiplantae</taxon>
        <taxon>Chlorophyta</taxon>
        <taxon>Mamiellophyceae</taxon>
        <taxon>Mamiellales</taxon>
        <taxon>Mamiellaceae</taxon>
        <taxon>Micromonas</taxon>
    </lineage>
</organism>
<comment type="subcellular location">
    <subcellularLocation>
        <location evidence="1">Cell projection</location>
        <location evidence="1">Cilium</location>
    </subcellularLocation>
</comment>
<evidence type="ECO:0000313" key="9">
    <source>
        <dbReference type="EMBL" id="ACO65734.1"/>
    </source>
</evidence>